<dbReference type="PANTHER" id="PTHR38118">
    <property type="entry name" value="ANCHORED CELL WALL PROTEIN 11-RELATED"/>
    <property type="match status" value="1"/>
</dbReference>
<feature type="compositionally biased region" description="Low complexity" evidence="1">
    <location>
        <begin position="123"/>
        <end position="162"/>
    </location>
</feature>
<dbReference type="Proteomes" id="UP000452235">
    <property type="component" value="Unassembled WGS sequence"/>
</dbReference>
<comment type="caution">
    <text evidence="4">The sequence shown here is derived from an EMBL/GenBank/DDBJ whole genome shotgun (WGS) entry which is preliminary data.</text>
</comment>
<keyword evidence="5" id="KW-1185">Reference proteome</keyword>
<feature type="region of interest" description="Disordered" evidence="1">
    <location>
        <begin position="119"/>
        <end position="162"/>
    </location>
</feature>
<name>A0A5M3Z4G5_ASPTE</name>
<feature type="chain" id="PRO_5043568408" description="DUF7707 domain-containing protein" evidence="2">
    <location>
        <begin position="17"/>
        <end position="193"/>
    </location>
</feature>
<evidence type="ECO:0000256" key="2">
    <source>
        <dbReference type="SAM" id="SignalP"/>
    </source>
</evidence>
<evidence type="ECO:0000259" key="3">
    <source>
        <dbReference type="Pfam" id="PF24808"/>
    </source>
</evidence>
<sequence>MRPVILLASLVASVTASNYTFPDGFDLNQVKPTDKAAWCLAQRNSCPKICGGAASSNTCDTQTLQFTCKCSNGTDADVSPYQETIPFFVCYANYGQCISRSTTQDEDEKCTEGRDQCGKLNASDASSSSSTTSSSVSLPTETSSSSSGESSGSSTTTGSSTAATTSNAAMRLAQEHATGLMATVLFVGLRLVL</sequence>
<dbReference type="Pfam" id="PF24808">
    <property type="entry name" value="DUF7707"/>
    <property type="match status" value="1"/>
</dbReference>
<dbReference type="AlphaFoldDB" id="A0A5M3Z4G5"/>
<proteinExistence type="predicted"/>
<evidence type="ECO:0000313" key="5">
    <source>
        <dbReference type="Proteomes" id="UP000452235"/>
    </source>
</evidence>
<protein>
    <recommendedName>
        <fullName evidence="3">DUF7707 domain-containing protein</fullName>
    </recommendedName>
</protein>
<reference evidence="4 5" key="1">
    <citation type="submission" date="2020-01" db="EMBL/GenBank/DDBJ databases">
        <title>Aspergillus terreus IFO 6365 whole genome shotgun sequence.</title>
        <authorList>
            <person name="Kanamasa S."/>
            <person name="Takahashi H."/>
        </authorList>
    </citation>
    <scope>NUCLEOTIDE SEQUENCE [LARGE SCALE GENOMIC DNA]</scope>
    <source>
        <strain evidence="4 5">IFO 6365</strain>
    </source>
</reference>
<gene>
    <name evidence="4" type="ORF">ATEIFO6365_0002071600</name>
</gene>
<dbReference type="OrthoDB" id="2121879at2759"/>
<dbReference type="InterPro" id="IPR056124">
    <property type="entry name" value="DUF7707"/>
</dbReference>
<organism evidence="4 5">
    <name type="scientific">Aspergillus terreus</name>
    <dbReference type="NCBI Taxonomy" id="33178"/>
    <lineage>
        <taxon>Eukaryota</taxon>
        <taxon>Fungi</taxon>
        <taxon>Dikarya</taxon>
        <taxon>Ascomycota</taxon>
        <taxon>Pezizomycotina</taxon>
        <taxon>Eurotiomycetes</taxon>
        <taxon>Eurotiomycetidae</taxon>
        <taxon>Eurotiales</taxon>
        <taxon>Aspergillaceae</taxon>
        <taxon>Aspergillus</taxon>
        <taxon>Aspergillus subgen. Circumdati</taxon>
    </lineage>
</organism>
<feature type="domain" description="DUF7707" evidence="3">
    <location>
        <begin position="25"/>
        <end position="121"/>
    </location>
</feature>
<evidence type="ECO:0000313" key="4">
    <source>
        <dbReference type="EMBL" id="GFF13605.1"/>
    </source>
</evidence>
<dbReference type="EMBL" id="BLJY01000002">
    <property type="protein sequence ID" value="GFF13605.1"/>
    <property type="molecule type" value="Genomic_DNA"/>
</dbReference>
<accession>A0A5M3Z4G5</accession>
<dbReference type="PANTHER" id="PTHR38118:SF4">
    <property type="match status" value="1"/>
</dbReference>
<keyword evidence="2" id="KW-0732">Signal</keyword>
<feature type="signal peptide" evidence="2">
    <location>
        <begin position="1"/>
        <end position="16"/>
    </location>
</feature>
<evidence type="ECO:0000256" key="1">
    <source>
        <dbReference type="SAM" id="MobiDB-lite"/>
    </source>
</evidence>